<evidence type="ECO:0000256" key="6">
    <source>
        <dbReference type="ARBA" id="ARBA00022741"/>
    </source>
</evidence>
<evidence type="ECO:0000256" key="8">
    <source>
        <dbReference type="RuleBase" id="RU003953"/>
    </source>
</evidence>
<dbReference type="Pfam" id="PF01743">
    <property type="entry name" value="PolyA_pol"/>
    <property type="match status" value="1"/>
</dbReference>
<evidence type="ECO:0000256" key="5">
    <source>
        <dbReference type="ARBA" id="ARBA00022723"/>
    </source>
</evidence>
<keyword evidence="6" id="KW-0547">Nucleotide-binding</keyword>
<dbReference type="InterPro" id="IPR043519">
    <property type="entry name" value="NT_sf"/>
</dbReference>
<accession>A0A5B8Y8Y0</accession>
<dbReference type="OrthoDB" id="9805698at2"/>
<protein>
    <recommendedName>
        <fullName evidence="13">CCA tRNA nucleotidyltransferase</fullName>
    </recommendedName>
</protein>
<comment type="similarity">
    <text evidence="8">Belongs to the tRNA nucleotidyltransferase/poly(A) polymerase family.</text>
</comment>
<dbReference type="GO" id="GO:0000049">
    <property type="term" value="F:tRNA binding"/>
    <property type="evidence" value="ECO:0007669"/>
    <property type="project" value="TreeGrafter"/>
</dbReference>
<name>A0A4Y6PW11_PERCE</name>
<keyword evidence="3" id="KW-0819">tRNA processing</keyword>
<proteinExistence type="inferred from homology"/>
<keyword evidence="8" id="KW-0694">RNA-binding</keyword>
<evidence type="ECO:0000256" key="7">
    <source>
        <dbReference type="ARBA" id="ARBA00022842"/>
    </source>
</evidence>
<dbReference type="Gene3D" id="1.10.3090.10">
    <property type="entry name" value="cca-adding enzyme, domain 2"/>
    <property type="match status" value="1"/>
</dbReference>
<evidence type="ECO:0000256" key="3">
    <source>
        <dbReference type="ARBA" id="ARBA00022694"/>
    </source>
</evidence>
<dbReference type="GO" id="GO:0046872">
    <property type="term" value="F:metal ion binding"/>
    <property type="evidence" value="ECO:0007669"/>
    <property type="project" value="UniProtKB-KW"/>
</dbReference>
<dbReference type="GO" id="GO:0008033">
    <property type="term" value="P:tRNA processing"/>
    <property type="evidence" value="ECO:0007669"/>
    <property type="project" value="UniProtKB-KW"/>
</dbReference>
<keyword evidence="7" id="KW-0460">Magnesium</keyword>
<dbReference type="GO" id="GO:0016779">
    <property type="term" value="F:nucleotidyltransferase activity"/>
    <property type="evidence" value="ECO:0007669"/>
    <property type="project" value="UniProtKB-KW"/>
</dbReference>
<dbReference type="EMBL" id="CP041186">
    <property type="protein sequence ID" value="QDG52516.1"/>
    <property type="molecule type" value="Genomic_DNA"/>
</dbReference>
<evidence type="ECO:0000313" key="11">
    <source>
        <dbReference type="EMBL" id="QDG52516.1"/>
    </source>
</evidence>
<sequence>MRVHCRGVLASRRSPSGATSAIERPHNSYQRRTMKYPDSVKKLFKAFEDAGRDLYLVGGAVRDYELGEPVENLDDWDFCTDSRPKETARILRSNNFQVYELGAEFGTVGAVLYGPDGEPIDVQITTYRSEEYYRRGSRHPIVEFGDTIEQDLGRRDFSINSMALDGNGDLVDPYDGKKDLQDGILRVIGDPLETLAEDPLRILRIGRFMSKLGFEPTADLRKAATERADGILDISAERWLQEMTKLLKGPFVSQSLRFLHEIRILGIILPEVDSLIGFHTTSPVPHRDLFTETLQVLEQAPRAGRLRWASLLCNIGKRWTRIVREDDTIAFPGHQKQAAMLAGEIARRFRFDNDTADEVRFLVRYHGRERQYEPQWSDAQVRRYVRRADPYVDSMLAFARATVVDVTDTGQAHTLEQIDQLEERIEALEEAGTLRPELPSGLGNGIMKTLGLKPSPMVGEVKDWLEEEIIEDRLESGREPAYYVDYLKNSPPDFLSAALSDDEE</sequence>
<keyword evidence="5" id="KW-0479">Metal-binding</keyword>
<evidence type="ECO:0000256" key="1">
    <source>
        <dbReference type="ARBA" id="ARBA00001946"/>
    </source>
</evidence>
<evidence type="ECO:0000256" key="2">
    <source>
        <dbReference type="ARBA" id="ARBA00022679"/>
    </source>
</evidence>
<evidence type="ECO:0000313" key="12">
    <source>
        <dbReference type="Proteomes" id="UP000315995"/>
    </source>
</evidence>
<dbReference type="SUPFAM" id="SSF81891">
    <property type="entry name" value="Poly A polymerase C-terminal region-like"/>
    <property type="match status" value="1"/>
</dbReference>
<gene>
    <name evidence="11" type="ORF">FIV42_17780</name>
</gene>
<evidence type="ECO:0000259" key="10">
    <source>
        <dbReference type="Pfam" id="PF12627"/>
    </source>
</evidence>
<dbReference type="GO" id="GO:0000166">
    <property type="term" value="F:nucleotide binding"/>
    <property type="evidence" value="ECO:0007669"/>
    <property type="project" value="UniProtKB-KW"/>
</dbReference>
<feature type="domain" description="tRNA nucleotidyltransferase/poly(A) polymerase RNA and SrmB- binding" evidence="10">
    <location>
        <begin position="213"/>
        <end position="274"/>
    </location>
</feature>
<organism evidence="11 12">
    <name type="scientific">Persicimonas caeni</name>
    <dbReference type="NCBI Taxonomy" id="2292766"/>
    <lineage>
        <taxon>Bacteria</taxon>
        <taxon>Deltaproteobacteria</taxon>
        <taxon>Bradymonadales</taxon>
        <taxon>Bradymonadaceae</taxon>
        <taxon>Persicimonas</taxon>
    </lineage>
</organism>
<accession>A0A4Y6PW11</accession>
<reference evidence="11 12" key="1">
    <citation type="submission" date="2019-06" db="EMBL/GenBank/DDBJ databases">
        <title>Persicimonas caeni gen. nov., sp. nov., a predatory bacterium isolated from solar saltern.</title>
        <authorList>
            <person name="Wang S."/>
        </authorList>
    </citation>
    <scope>NUCLEOTIDE SEQUENCE [LARGE SCALE GENOMIC DNA]</scope>
    <source>
        <strain evidence="11 12">YN101</strain>
    </source>
</reference>
<feature type="domain" description="Poly A polymerase head" evidence="9">
    <location>
        <begin position="54"/>
        <end position="186"/>
    </location>
</feature>
<dbReference type="Pfam" id="PF12627">
    <property type="entry name" value="PolyA_pol_RNAbd"/>
    <property type="match status" value="1"/>
</dbReference>
<dbReference type="InterPro" id="IPR050264">
    <property type="entry name" value="Bact_CCA-adding_enz_type3_sf"/>
</dbReference>
<evidence type="ECO:0000259" key="9">
    <source>
        <dbReference type="Pfam" id="PF01743"/>
    </source>
</evidence>
<keyword evidence="2 8" id="KW-0808">Transferase</keyword>
<comment type="cofactor">
    <cofactor evidence="1">
        <name>Mg(2+)</name>
        <dbReference type="ChEBI" id="CHEBI:18420"/>
    </cofactor>
</comment>
<dbReference type="AlphaFoldDB" id="A0A4Y6PW11"/>
<dbReference type="PANTHER" id="PTHR46173">
    <property type="entry name" value="CCA TRNA NUCLEOTIDYLTRANSFERASE 1, MITOCHONDRIAL"/>
    <property type="match status" value="1"/>
</dbReference>
<dbReference type="Gene3D" id="3.30.460.10">
    <property type="entry name" value="Beta Polymerase, domain 2"/>
    <property type="match status" value="1"/>
</dbReference>
<dbReference type="SUPFAM" id="SSF81301">
    <property type="entry name" value="Nucleotidyltransferase"/>
    <property type="match status" value="1"/>
</dbReference>
<dbReference type="InterPro" id="IPR002646">
    <property type="entry name" value="PolA_pol_head_dom"/>
</dbReference>
<dbReference type="Proteomes" id="UP000315995">
    <property type="component" value="Chromosome"/>
</dbReference>
<dbReference type="CDD" id="cd05398">
    <property type="entry name" value="NT_ClassII-CCAase"/>
    <property type="match status" value="1"/>
</dbReference>
<keyword evidence="4" id="KW-0548">Nucleotidyltransferase</keyword>
<dbReference type="PANTHER" id="PTHR46173:SF1">
    <property type="entry name" value="CCA TRNA NUCLEOTIDYLTRANSFERASE 1, MITOCHONDRIAL"/>
    <property type="match status" value="1"/>
</dbReference>
<evidence type="ECO:0000256" key="4">
    <source>
        <dbReference type="ARBA" id="ARBA00022695"/>
    </source>
</evidence>
<keyword evidence="12" id="KW-1185">Reference proteome</keyword>
<evidence type="ECO:0008006" key="13">
    <source>
        <dbReference type="Google" id="ProtNLM"/>
    </source>
</evidence>
<dbReference type="InterPro" id="IPR032828">
    <property type="entry name" value="PolyA_RNA-bd"/>
</dbReference>